<proteinExistence type="predicted"/>
<name>K1P9Z3_MAGGI</name>
<dbReference type="AlphaFoldDB" id="K1P9Z3"/>
<gene>
    <name evidence="1" type="ORF">CGI_10005827</name>
</gene>
<reference evidence="1" key="1">
    <citation type="journal article" date="2012" name="Nature">
        <title>The oyster genome reveals stress adaptation and complexity of shell formation.</title>
        <authorList>
            <person name="Zhang G."/>
            <person name="Fang X."/>
            <person name="Guo X."/>
            <person name="Li L."/>
            <person name="Luo R."/>
            <person name="Xu F."/>
            <person name="Yang P."/>
            <person name="Zhang L."/>
            <person name="Wang X."/>
            <person name="Qi H."/>
            <person name="Xiong Z."/>
            <person name="Que H."/>
            <person name="Xie Y."/>
            <person name="Holland P.W."/>
            <person name="Paps J."/>
            <person name="Zhu Y."/>
            <person name="Wu F."/>
            <person name="Chen Y."/>
            <person name="Wang J."/>
            <person name="Peng C."/>
            <person name="Meng J."/>
            <person name="Yang L."/>
            <person name="Liu J."/>
            <person name="Wen B."/>
            <person name="Zhang N."/>
            <person name="Huang Z."/>
            <person name="Zhu Q."/>
            <person name="Feng Y."/>
            <person name="Mount A."/>
            <person name="Hedgecock D."/>
            <person name="Xu Z."/>
            <person name="Liu Y."/>
            <person name="Domazet-Loso T."/>
            <person name="Du Y."/>
            <person name="Sun X."/>
            <person name="Zhang S."/>
            <person name="Liu B."/>
            <person name="Cheng P."/>
            <person name="Jiang X."/>
            <person name="Li J."/>
            <person name="Fan D."/>
            <person name="Wang W."/>
            <person name="Fu W."/>
            <person name="Wang T."/>
            <person name="Wang B."/>
            <person name="Zhang J."/>
            <person name="Peng Z."/>
            <person name="Li Y."/>
            <person name="Li N."/>
            <person name="Wang J."/>
            <person name="Chen M."/>
            <person name="He Y."/>
            <person name="Tan F."/>
            <person name="Song X."/>
            <person name="Zheng Q."/>
            <person name="Huang R."/>
            <person name="Yang H."/>
            <person name="Du X."/>
            <person name="Chen L."/>
            <person name="Yang M."/>
            <person name="Gaffney P.M."/>
            <person name="Wang S."/>
            <person name="Luo L."/>
            <person name="She Z."/>
            <person name="Ming Y."/>
            <person name="Huang W."/>
            <person name="Zhang S."/>
            <person name="Huang B."/>
            <person name="Zhang Y."/>
            <person name="Qu T."/>
            <person name="Ni P."/>
            <person name="Miao G."/>
            <person name="Wang J."/>
            <person name="Wang Q."/>
            <person name="Steinberg C.E."/>
            <person name="Wang H."/>
            <person name="Li N."/>
            <person name="Qian L."/>
            <person name="Zhang G."/>
            <person name="Li Y."/>
            <person name="Yang H."/>
            <person name="Liu X."/>
            <person name="Wang J."/>
            <person name="Yin Y."/>
            <person name="Wang J."/>
        </authorList>
    </citation>
    <scope>NUCLEOTIDE SEQUENCE [LARGE SCALE GENOMIC DNA]</scope>
    <source>
        <strain evidence="1">05x7-T-G4-1.051#20</strain>
    </source>
</reference>
<organism evidence="1">
    <name type="scientific">Magallana gigas</name>
    <name type="common">Pacific oyster</name>
    <name type="synonym">Crassostrea gigas</name>
    <dbReference type="NCBI Taxonomy" id="29159"/>
    <lineage>
        <taxon>Eukaryota</taxon>
        <taxon>Metazoa</taxon>
        <taxon>Spiralia</taxon>
        <taxon>Lophotrochozoa</taxon>
        <taxon>Mollusca</taxon>
        <taxon>Bivalvia</taxon>
        <taxon>Autobranchia</taxon>
        <taxon>Pteriomorphia</taxon>
        <taxon>Ostreida</taxon>
        <taxon>Ostreoidea</taxon>
        <taxon>Ostreidae</taxon>
        <taxon>Magallana</taxon>
    </lineage>
</organism>
<accession>K1P9Z3</accession>
<dbReference type="EMBL" id="JH818904">
    <property type="protein sequence ID" value="EKC20552.1"/>
    <property type="molecule type" value="Genomic_DNA"/>
</dbReference>
<dbReference type="InParanoid" id="K1P9Z3"/>
<dbReference type="HOGENOM" id="CLU_2252629_0_0_1"/>
<protein>
    <submittedName>
        <fullName evidence="1">Uncharacterized protein</fullName>
    </submittedName>
</protein>
<evidence type="ECO:0000313" key="1">
    <source>
        <dbReference type="EMBL" id="EKC20552.1"/>
    </source>
</evidence>
<sequence length="104" mass="11048">MKTLFVLIVVAQLLLCNAYRAAQCATSEISSVYIVSAMHVSLNILTSIDIGRIMDPMLSAQDILRCDPCGTPMELHGGCEATLVGSGKDEGPGLGPLHLEISNF</sequence>